<organism evidence="1 2">
    <name type="scientific">Naganishia adeliensis</name>
    <dbReference type="NCBI Taxonomy" id="92952"/>
    <lineage>
        <taxon>Eukaryota</taxon>
        <taxon>Fungi</taxon>
        <taxon>Dikarya</taxon>
        <taxon>Basidiomycota</taxon>
        <taxon>Agaricomycotina</taxon>
        <taxon>Tremellomycetes</taxon>
        <taxon>Filobasidiales</taxon>
        <taxon>Filobasidiaceae</taxon>
        <taxon>Naganishia</taxon>
    </lineage>
</organism>
<proteinExistence type="predicted"/>
<protein>
    <submittedName>
        <fullName evidence="1">Uncharacterized protein</fullName>
    </submittedName>
</protein>
<evidence type="ECO:0000313" key="2">
    <source>
        <dbReference type="Proteomes" id="UP001230649"/>
    </source>
</evidence>
<dbReference type="Proteomes" id="UP001230649">
    <property type="component" value="Unassembled WGS sequence"/>
</dbReference>
<comment type="caution">
    <text evidence="1">The sequence shown here is derived from an EMBL/GenBank/DDBJ whole genome shotgun (WGS) entry which is preliminary data.</text>
</comment>
<dbReference type="EMBL" id="JASBWS010000002">
    <property type="protein sequence ID" value="KAJ9117296.1"/>
    <property type="molecule type" value="Genomic_DNA"/>
</dbReference>
<reference evidence="1" key="1">
    <citation type="submission" date="2023-04" db="EMBL/GenBank/DDBJ databases">
        <title>Draft Genome sequencing of Naganishia species isolated from polar environments using Oxford Nanopore Technology.</title>
        <authorList>
            <person name="Leo P."/>
            <person name="Venkateswaran K."/>
        </authorList>
    </citation>
    <scope>NUCLEOTIDE SEQUENCE</scope>
    <source>
        <strain evidence="1">MNA-CCFEE 5262</strain>
    </source>
</reference>
<accession>A0ACC2X2L4</accession>
<name>A0ACC2X2L4_9TREE</name>
<gene>
    <name evidence="1" type="ORF">QFC20_000443</name>
</gene>
<keyword evidence="2" id="KW-1185">Reference proteome</keyword>
<sequence length="123" mass="13966">MNTAQQTPPEASQPSNPTPARAKSQPIYREQVSALLERFWSAADAVVTSEMEDKDTLIVKAWATLTESLTDLFERHGLQWDSTSVDTFKFMLVTMNRHRLGPGLKLLLQEAKHEKFTMMGAEW</sequence>
<evidence type="ECO:0000313" key="1">
    <source>
        <dbReference type="EMBL" id="KAJ9117296.1"/>
    </source>
</evidence>